<gene>
    <name evidence="1" type="ORF">ACFSTE_20025</name>
</gene>
<proteinExistence type="predicted"/>
<evidence type="ECO:0000313" key="2">
    <source>
        <dbReference type="Proteomes" id="UP001597459"/>
    </source>
</evidence>
<name>A0ABW5NC71_9FLAO</name>
<dbReference type="EMBL" id="JBHULX010000039">
    <property type="protein sequence ID" value="MFD2593137.1"/>
    <property type="molecule type" value="Genomic_DNA"/>
</dbReference>
<sequence>MRIQFLLIISFLFCSCFNEKSDKALLEQDKLALESQLDSDKVLLYKFGKICIRSAGAENHKNQEYQKFKKTLDKVSNTFLSEQAKSPEEWSLMDYINLYKDYNSIKKFIKKTDEDSFPTLLEVFHKISGDSILVQHPIAEKNDKEFIQNMEHALLSIIVIASRDLGKEISLYESAKTHPERLPDGEIKALLQFFRGFLFFEKKLFYLSEDEISKNIEWLEKHPTIDLAFTRTIFQWGKLDNKKTHIAFHAINHLFRGFDRLMMDREIDEKRALKDFESFISDAKEIGLDNEIVWAIETFLYLKNEEPEKAIIAIKKLKTSPLLSNTERASMNESITYLQNRETGKVLNGVYDKYFLSKVATKYMISILIKVDWKKLMKAHEIPYTDEVFDTIDSFNHFIENIDKYSNMETIENAGKTLKDEGSKLWDKAKELLPEKEE</sequence>
<protein>
    <submittedName>
        <fullName evidence="1">Short-chain dehydrogenase</fullName>
    </submittedName>
</protein>
<comment type="caution">
    <text evidence="1">The sequence shown here is derived from an EMBL/GenBank/DDBJ whole genome shotgun (WGS) entry which is preliminary data.</text>
</comment>
<evidence type="ECO:0000313" key="1">
    <source>
        <dbReference type="EMBL" id="MFD2593137.1"/>
    </source>
</evidence>
<reference evidence="2" key="1">
    <citation type="journal article" date="2019" name="Int. J. Syst. Evol. Microbiol.">
        <title>The Global Catalogue of Microorganisms (GCM) 10K type strain sequencing project: providing services to taxonomists for standard genome sequencing and annotation.</title>
        <authorList>
            <consortium name="The Broad Institute Genomics Platform"/>
            <consortium name="The Broad Institute Genome Sequencing Center for Infectious Disease"/>
            <person name="Wu L."/>
            <person name="Ma J."/>
        </authorList>
    </citation>
    <scope>NUCLEOTIDE SEQUENCE [LARGE SCALE GENOMIC DNA]</scope>
    <source>
        <strain evidence="2">KCTC 42423</strain>
    </source>
</reference>
<organism evidence="1 2">
    <name type="scientific">Aquimarina hainanensis</name>
    <dbReference type="NCBI Taxonomy" id="1578017"/>
    <lineage>
        <taxon>Bacteria</taxon>
        <taxon>Pseudomonadati</taxon>
        <taxon>Bacteroidota</taxon>
        <taxon>Flavobacteriia</taxon>
        <taxon>Flavobacteriales</taxon>
        <taxon>Flavobacteriaceae</taxon>
        <taxon>Aquimarina</taxon>
    </lineage>
</organism>
<accession>A0ABW5NC71</accession>
<dbReference type="Proteomes" id="UP001597459">
    <property type="component" value="Unassembled WGS sequence"/>
</dbReference>
<dbReference type="PROSITE" id="PS51257">
    <property type="entry name" value="PROKAR_LIPOPROTEIN"/>
    <property type="match status" value="1"/>
</dbReference>
<keyword evidence="2" id="KW-1185">Reference proteome</keyword>
<dbReference type="RefSeq" id="WP_176029895.1">
    <property type="nucleotide sequence ID" value="NZ_JBHSJV010000001.1"/>
</dbReference>